<dbReference type="AlphaFoldDB" id="A0A8U0I1Y3"/>
<dbReference type="Pfam" id="PF00512">
    <property type="entry name" value="HisKA"/>
    <property type="match status" value="1"/>
</dbReference>
<evidence type="ECO:0000259" key="9">
    <source>
        <dbReference type="PROSITE" id="PS50112"/>
    </source>
</evidence>
<dbReference type="PRINTS" id="PR00344">
    <property type="entry name" value="BCTRLSENSOR"/>
</dbReference>
<proteinExistence type="predicted"/>
<dbReference type="EMBL" id="CP096661">
    <property type="protein sequence ID" value="UPV76704.1"/>
    <property type="molecule type" value="Genomic_DNA"/>
</dbReference>
<dbReference type="Gene3D" id="3.30.450.20">
    <property type="entry name" value="PAS domain"/>
    <property type="match status" value="1"/>
</dbReference>
<evidence type="ECO:0000256" key="5">
    <source>
        <dbReference type="ARBA" id="ARBA00022777"/>
    </source>
</evidence>
<evidence type="ECO:0000256" key="4">
    <source>
        <dbReference type="ARBA" id="ARBA00022679"/>
    </source>
</evidence>
<dbReference type="EC" id="2.7.13.3" evidence="2"/>
<dbReference type="Pfam" id="PF02518">
    <property type="entry name" value="HATPase_c"/>
    <property type="match status" value="1"/>
</dbReference>
<dbReference type="Gene3D" id="3.30.565.10">
    <property type="entry name" value="Histidine kinase-like ATPase, C-terminal domain"/>
    <property type="match status" value="1"/>
</dbReference>
<dbReference type="InterPro" id="IPR005467">
    <property type="entry name" value="His_kinase_dom"/>
</dbReference>
<dbReference type="InterPro" id="IPR003594">
    <property type="entry name" value="HATPase_dom"/>
</dbReference>
<keyword evidence="7" id="KW-0175">Coiled coil</keyword>
<name>A0A8U0I1Y3_9EURY</name>
<evidence type="ECO:0000256" key="7">
    <source>
        <dbReference type="SAM" id="Coils"/>
    </source>
</evidence>
<evidence type="ECO:0000256" key="6">
    <source>
        <dbReference type="ARBA" id="ARBA00023012"/>
    </source>
</evidence>
<dbReference type="PROSITE" id="PS50109">
    <property type="entry name" value="HIS_KIN"/>
    <property type="match status" value="1"/>
</dbReference>
<dbReference type="Gene3D" id="1.10.287.130">
    <property type="match status" value="1"/>
</dbReference>
<dbReference type="SMART" id="SM00388">
    <property type="entry name" value="HisKA"/>
    <property type="match status" value="1"/>
</dbReference>
<dbReference type="PANTHER" id="PTHR43711:SF1">
    <property type="entry name" value="HISTIDINE KINASE 1"/>
    <property type="match status" value="1"/>
</dbReference>
<dbReference type="KEGG" id="halx:M0R89_21145"/>
<evidence type="ECO:0000256" key="3">
    <source>
        <dbReference type="ARBA" id="ARBA00022553"/>
    </source>
</evidence>
<dbReference type="GO" id="GO:0005524">
    <property type="term" value="F:ATP binding"/>
    <property type="evidence" value="ECO:0007669"/>
    <property type="project" value="UniProtKB-KW"/>
</dbReference>
<protein>
    <recommendedName>
        <fullName evidence="2">histidine kinase</fullName>
        <ecNumber evidence="2">2.7.13.3</ecNumber>
    </recommendedName>
</protein>
<dbReference type="InterPro" id="IPR004358">
    <property type="entry name" value="Sig_transdc_His_kin-like_C"/>
</dbReference>
<keyword evidence="6" id="KW-0902">Two-component regulatory system</keyword>
<accession>A0A8U0I1Y3</accession>
<keyword evidence="10" id="KW-0067">ATP-binding</keyword>
<feature type="domain" description="Histidine kinase" evidence="8">
    <location>
        <begin position="166"/>
        <end position="358"/>
    </location>
</feature>
<organism evidence="10 11">
    <name type="scientific">Halorussus limi</name>
    <dbReference type="NCBI Taxonomy" id="2938695"/>
    <lineage>
        <taxon>Archaea</taxon>
        <taxon>Methanobacteriati</taxon>
        <taxon>Methanobacteriota</taxon>
        <taxon>Stenosarchaea group</taxon>
        <taxon>Halobacteria</taxon>
        <taxon>Halobacteriales</taxon>
        <taxon>Haladaptataceae</taxon>
        <taxon>Halorussus</taxon>
    </lineage>
</organism>
<reference evidence="10 11" key="1">
    <citation type="submission" date="2022-04" db="EMBL/GenBank/DDBJ databases">
        <title>Diverse halophilic archaea isolated from saline environments.</title>
        <authorList>
            <person name="Cui H.-L."/>
        </authorList>
    </citation>
    <scope>NUCLEOTIDE SEQUENCE [LARGE SCALE GENOMIC DNA]</scope>
    <source>
        <strain evidence="10 11">XZYJT49</strain>
        <plasmid evidence="10 11">unnamed2</plasmid>
    </source>
</reference>
<dbReference type="SUPFAM" id="SSF55785">
    <property type="entry name" value="PYP-like sensor domain (PAS domain)"/>
    <property type="match status" value="1"/>
</dbReference>
<dbReference type="CDD" id="cd00082">
    <property type="entry name" value="HisKA"/>
    <property type="match status" value="1"/>
</dbReference>
<keyword evidence="3" id="KW-0597">Phosphoprotein</keyword>
<keyword evidence="10" id="KW-0614">Plasmid</keyword>
<dbReference type="GeneID" id="72187762"/>
<evidence type="ECO:0000313" key="10">
    <source>
        <dbReference type="EMBL" id="UPV76704.1"/>
    </source>
</evidence>
<evidence type="ECO:0000313" key="11">
    <source>
        <dbReference type="Proteomes" id="UP000830729"/>
    </source>
</evidence>
<comment type="catalytic activity">
    <reaction evidence="1">
        <text>ATP + protein L-histidine = ADP + protein N-phospho-L-histidine.</text>
        <dbReference type="EC" id="2.7.13.3"/>
    </reaction>
</comment>
<dbReference type="InterPro" id="IPR013656">
    <property type="entry name" value="PAS_4"/>
</dbReference>
<dbReference type="GO" id="GO:0000155">
    <property type="term" value="F:phosphorelay sensor kinase activity"/>
    <property type="evidence" value="ECO:0007669"/>
    <property type="project" value="InterPro"/>
</dbReference>
<geneLocation type="plasmid" evidence="10 11">
    <name>unnamed2</name>
</geneLocation>
<dbReference type="InterPro" id="IPR035965">
    <property type="entry name" value="PAS-like_dom_sf"/>
</dbReference>
<dbReference type="SMART" id="SM00387">
    <property type="entry name" value="HATPase_c"/>
    <property type="match status" value="1"/>
</dbReference>
<evidence type="ECO:0000256" key="2">
    <source>
        <dbReference type="ARBA" id="ARBA00012438"/>
    </source>
</evidence>
<dbReference type="Proteomes" id="UP000830729">
    <property type="component" value="Plasmid unnamed2"/>
</dbReference>
<keyword evidence="4" id="KW-0808">Transferase</keyword>
<evidence type="ECO:0000259" key="8">
    <source>
        <dbReference type="PROSITE" id="PS50109"/>
    </source>
</evidence>
<dbReference type="InterPro" id="IPR036890">
    <property type="entry name" value="HATPase_C_sf"/>
</dbReference>
<dbReference type="RefSeq" id="WP_248652737.1">
    <property type="nucleotide sequence ID" value="NZ_CP096661.1"/>
</dbReference>
<dbReference type="Pfam" id="PF08448">
    <property type="entry name" value="PAS_4"/>
    <property type="match status" value="1"/>
</dbReference>
<dbReference type="InterPro" id="IPR003661">
    <property type="entry name" value="HisK_dim/P_dom"/>
</dbReference>
<dbReference type="CDD" id="cd00075">
    <property type="entry name" value="HATPase"/>
    <property type="match status" value="1"/>
</dbReference>
<dbReference type="InterPro" id="IPR036097">
    <property type="entry name" value="HisK_dim/P_sf"/>
</dbReference>
<dbReference type="PROSITE" id="PS50112">
    <property type="entry name" value="PAS"/>
    <property type="match status" value="1"/>
</dbReference>
<evidence type="ECO:0000256" key="1">
    <source>
        <dbReference type="ARBA" id="ARBA00000085"/>
    </source>
</evidence>
<dbReference type="SMART" id="SM00091">
    <property type="entry name" value="PAS"/>
    <property type="match status" value="1"/>
</dbReference>
<dbReference type="PANTHER" id="PTHR43711">
    <property type="entry name" value="TWO-COMPONENT HISTIDINE KINASE"/>
    <property type="match status" value="1"/>
</dbReference>
<feature type="coiled-coil region" evidence="7">
    <location>
        <begin position="136"/>
        <end position="163"/>
    </location>
</feature>
<dbReference type="SUPFAM" id="SSF47384">
    <property type="entry name" value="Homodimeric domain of signal transducing histidine kinase"/>
    <property type="match status" value="1"/>
</dbReference>
<feature type="domain" description="PAS" evidence="9">
    <location>
        <begin position="16"/>
        <end position="79"/>
    </location>
</feature>
<sequence>MESGDENHQRTPDADRVSLLTDVLNTSAVATFILDETFTVVWANEAVEKYFDLDRDTILGTDKRELVTEKIQHRFAHPDRFAERVLATYDTNSYVENFECRLSHSSLTDNRWLEHWSQPINSGPYEGGRIEHYTDITDHKQREQDLERRRRELEHQTERLENFASVLSHDLRTPLYTAQTYTGVLRENGNADDEVVAEIEQALDRADALIDDVLTLAREDTSVIDATTVDLAAVAEKVWETVRTQTATLTVDVECMVTADERQLIRLFENLFQNAVEHGGDRVLVRVSQPNDDDGFSVADDGPGIPAEERDRVFEWTYSTLEDGTGFGLAIVRQIADSHGWKTTVTESKDGGARFEFRNVDMVAESPPP</sequence>
<dbReference type="SUPFAM" id="SSF55874">
    <property type="entry name" value="ATPase domain of HSP90 chaperone/DNA topoisomerase II/histidine kinase"/>
    <property type="match status" value="1"/>
</dbReference>
<keyword evidence="5" id="KW-0418">Kinase</keyword>
<keyword evidence="11" id="KW-1185">Reference proteome</keyword>
<keyword evidence="10" id="KW-0547">Nucleotide-binding</keyword>
<gene>
    <name evidence="10" type="ORF">M0R89_21145</name>
</gene>
<dbReference type="InterPro" id="IPR000014">
    <property type="entry name" value="PAS"/>
</dbReference>
<dbReference type="InterPro" id="IPR050736">
    <property type="entry name" value="Sensor_HK_Regulatory"/>
</dbReference>